<evidence type="ECO:0000313" key="5">
    <source>
        <dbReference type="Proteomes" id="UP000540685"/>
    </source>
</evidence>
<comment type="caution">
    <text evidence="4">The sequence shown here is derived from an EMBL/GenBank/DDBJ whole genome shotgun (WGS) entry which is preliminary data.</text>
</comment>
<evidence type="ECO:0000313" key="4">
    <source>
        <dbReference type="EMBL" id="MBB5823127.1"/>
    </source>
</evidence>
<dbReference type="InterPro" id="IPR029063">
    <property type="entry name" value="SAM-dependent_MTases_sf"/>
</dbReference>
<dbReference type="SUPFAM" id="SSF53335">
    <property type="entry name" value="S-adenosyl-L-methionine-dependent methyltransferases"/>
    <property type="match status" value="1"/>
</dbReference>
<dbReference type="EMBL" id="JACHMP010000001">
    <property type="protein sequence ID" value="MBB5823127.1"/>
    <property type="molecule type" value="Genomic_DNA"/>
</dbReference>
<keyword evidence="5" id="KW-1185">Reference proteome</keyword>
<dbReference type="RefSeq" id="WP_184540092.1">
    <property type="nucleotide sequence ID" value="NZ_JACHMP010000001.1"/>
</dbReference>
<dbReference type="PANTHER" id="PTHR10509:SF14">
    <property type="entry name" value="CAFFEOYL-COA O-METHYLTRANSFERASE 3-RELATED"/>
    <property type="match status" value="1"/>
</dbReference>
<keyword evidence="1 4" id="KW-0489">Methyltransferase</keyword>
<dbReference type="Proteomes" id="UP000540685">
    <property type="component" value="Unassembled WGS sequence"/>
</dbReference>
<dbReference type="AlphaFoldDB" id="A0A7W9IM07"/>
<keyword evidence="2 4" id="KW-0808">Transferase</keyword>
<gene>
    <name evidence="4" type="ORF">F4562_006189</name>
</gene>
<accession>A0A7W9IM07</accession>
<dbReference type="PROSITE" id="PS51682">
    <property type="entry name" value="SAM_OMT_I"/>
    <property type="match status" value="1"/>
</dbReference>
<reference evidence="4 5" key="1">
    <citation type="submission" date="2020-08" db="EMBL/GenBank/DDBJ databases">
        <title>Sequencing the genomes of 1000 actinobacteria strains.</title>
        <authorList>
            <person name="Klenk H.-P."/>
        </authorList>
    </citation>
    <scope>NUCLEOTIDE SEQUENCE [LARGE SCALE GENOMIC DNA]</scope>
    <source>
        <strain evidence="4 5">DSM 46887</strain>
    </source>
</reference>
<keyword evidence="3" id="KW-0949">S-adenosyl-L-methionine</keyword>
<dbReference type="GO" id="GO:0042409">
    <property type="term" value="F:caffeoyl-CoA O-methyltransferase activity"/>
    <property type="evidence" value="ECO:0007669"/>
    <property type="project" value="UniProtKB-EC"/>
</dbReference>
<name>A0A7W9IM07_9ACTN</name>
<evidence type="ECO:0000256" key="1">
    <source>
        <dbReference type="ARBA" id="ARBA00022603"/>
    </source>
</evidence>
<sequence>MSSPYLSPAMHEYLLAHCTLPDRLLRDLVAETREATGIRSEMLIAPDQGMFLSVLTTLLRPSLVVEVGTFTGYSSICFARAMPAGGRLIAFDVSEEWTTIARKYWERAGVADRIELRLGPAATTLKELPPDPVIDLAFIDADKQGYPVYFEELVPRVRPGGAILIDNVLWDGKVADPGDDGEETWAIREFNDAVAADPRVSSIMMAVGDGFTLCVKH</sequence>
<organism evidence="4 5">
    <name type="scientific">Streptosporangium becharense</name>
    <dbReference type="NCBI Taxonomy" id="1816182"/>
    <lineage>
        <taxon>Bacteria</taxon>
        <taxon>Bacillati</taxon>
        <taxon>Actinomycetota</taxon>
        <taxon>Actinomycetes</taxon>
        <taxon>Streptosporangiales</taxon>
        <taxon>Streptosporangiaceae</taxon>
        <taxon>Streptosporangium</taxon>
    </lineage>
</organism>
<dbReference type="Gene3D" id="3.40.50.150">
    <property type="entry name" value="Vaccinia Virus protein VP39"/>
    <property type="match status" value="1"/>
</dbReference>
<proteinExistence type="predicted"/>
<dbReference type="EC" id="2.1.1.104" evidence="4"/>
<protein>
    <submittedName>
        <fullName evidence="4">Caffeoyl-CoA O-methyltransferase</fullName>
        <ecNumber evidence="4">2.1.1.104</ecNumber>
    </submittedName>
</protein>
<dbReference type="GO" id="GO:0032259">
    <property type="term" value="P:methylation"/>
    <property type="evidence" value="ECO:0007669"/>
    <property type="project" value="UniProtKB-KW"/>
</dbReference>
<evidence type="ECO:0000256" key="3">
    <source>
        <dbReference type="ARBA" id="ARBA00022691"/>
    </source>
</evidence>
<dbReference type="PANTHER" id="PTHR10509">
    <property type="entry name" value="O-METHYLTRANSFERASE-RELATED"/>
    <property type="match status" value="1"/>
</dbReference>
<dbReference type="Pfam" id="PF01596">
    <property type="entry name" value="Methyltransf_3"/>
    <property type="match status" value="1"/>
</dbReference>
<evidence type="ECO:0000256" key="2">
    <source>
        <dbReference type="ARBA" id="ARBA00022679"/>
    </source>
</evidence>
<dbReference type="InterPro" id="IPR002935">
    <property type="entry name" value="SAM_O-MeTrfase"/>
</dbReference>
<dbReference type="InterPro" id="IPR050362">
    <property type="entry name" value="Cation-dep_OMT"/>
</dbReference>